<evidence type="ECO:0000256" key="1">
    <source>
        <dbReference type="SAM" id="Phobius"/>
    </source>
</evidence>
<dbReference type="AlphaFoldDB" id="T1KMQ7"/>
<dbReference type="EMBL" id="CAEY01000249">
    <property type="status" value="NOT_ANNOTATED_CDS"/>
    <property type="molecule type" value="Genomic_DNA"/>
</dbReference>
<name>T1KMQ7_TETUR</name>
<keyword evidence="1" id="KW-0472">Membrane</keyword>
<dbReference type="Proteomes" id="UP000015104">
    <property type="component" value="Unassembled WGS sequence"/>
</dbReference>
<reference evidence="3" key="1">
    <citation type="submission" date="2011-08" db="EMBL/GenBank/DDBJ databases">
        <authorList>
            <person name="Rombauts S."/>
        </authorList>
    </citation>
    <scope>NUCLEOTIDE SEQUENCE</scope>
    <source>
        <strain evidence="3">London</strain>
    </source>
</reference>
<reference evidence="2" key="2">
    <citation type="submission" date="2015-06" db="UniProtKB">
        <authorList>
            <consortium name="EnsemblMetazoa"/>
        </authorList>
    </citation>
    <scope>IDENTIFICATION</scope>
</reference>
<dbReference type="HOGENOM" id="CLU_2052587_0_0_1"/>
<keyword evidence="1" id="KW-1133">Transmembrane helix</keyword>
<keyword evidence="3" id="KW-1185">Reference proteome</keyword>
<accession>T1KMQ7</accession>
<proteinExistence type="predicted"/>
<protein>
    <submittedName>
        <fullName evidence="2">Uncharacterized protein</fullName>
    </submittedName>
</protein>
<evidence type="ECO:0000313" key="2">
    <source>
        <dbReference type="EnsemblMetazoa" id="tetur15g02510.1"/>
    </source>
</evidence>
<keyword evidence="1" id="KW-0812">Transmembrane</keyword>
<sequence length="120" mass="13489">METSDSVKDQLNSLPFLKVNFETLSVGSFFLVLGVPQSIIVKVLSSKQQRGKAYQVRNKVRITNELKVSHQMVNSLCITKHDKNGLSDTLIDWIKCYSSSINKGKKELTNAPRSNFNVKS</sequence>
<evidence type="ECO:0000313" key="3">
    <source>
        <dbReference type="Proteomes" id="UP000015104"/>
    </source>
</evidence>
<dbReference type="EnsemblMetazoa" id="tetur15g02510.1">
    <property type="protein sequence ID" value="tetur15g02510.1"/>
    <property type="gene ID" value="tetur15g02510"/>
</dbReference>
<feature type="transmembrane region" description="Helical" evidence="1">
    <location>
        <begin position="24"/>
        <end position="44"/>
    </location>
</feature>
<organism evidence="2 3">
    <name type="scientific">Tetranychus urticae</name>
    <name type="common">Two-spotted spider mite</name>
    <dbReference type="NCBI Taxonomy" id="32264"/>
    <lineage>
        <taxon>Eukaryota</taxon>
        <taxon>Metazoa</taxon>
        <taxon>Ecdysozoa</taxon>
        <taxon>Arthropoda</taxon>
        <taxon>Chelicerata</taxon>
        <taxon>Arachnida</taxon>
        <taxon>Acari</taxon>
        <taxon>Acariformes</taxon>
        <taxon>Trombidiformes</taxon>
        <taxon>Prostigmata</taxon>
        <taxon>Eleutherengona</taxon>
        <taxon>Raphignathae</taxon>
        <taxon>Tetranychoidea</taxon>
        <taxon>Tetranychidae</taxon>
        <taxon>Tetranychus</taxon>
    </lineage>
</organism>